<accession>A0AAE0SAB5</accession>
<reference evidence="1" key="1">
    <citation type="journal article" date="2021" name="Genome Biol. Evol.">
        <title>A High-Quality Reference Genome for a Parasitic Bivalve with Doubly Uniparental Inheritance (Bivalvia: Unionida).</title>
        <authorList>
            <person name="Smith C.H."/>
        </authorList>
    </citation>
    <scope>NUCLEOTIDE SEQUENCE</scope>
    <source>
        <strain evidence="1">CHS0354</strain>
    </source>
</reference>
<sequence length="105" mass="12347">MIISSTFSCLEKRSFISALDKELLARNKWAVFRSSITVHFFSFYTDDVKIEISHHKMYFPLLDLCTVTVVIRVCTCNQSSFKKVSTYPNKEHVFHVVYLDLNCQW</sequence>
<evidence type="ECO:0000313" key="2">
    <source>
        <dbReference type="Proteomes" id="UP001195483"/>
    </source>
</evidence>
<evidence type="ECO:0000313" key="1">
    <source>
        <dbReference type="EMBL" id="KAK3588305.1"/>
    </source>
</evidence>
<reference evidence="1" key="3">
    <citation type="submission" date="2023-05" db="EMBL/GenBank/DDBJ databases">
        <authorList>
            <person name="Smith C.H."/>
        </authorList>
    </citation>
    <scope>NUCLEOTIDE SEQUENCE</scope>
    <source>
        <strain evidence="1">CHS0354</strain>
        <tissue evidence="1">Mantle</tissue>
    </source>
</reference>
<protein>
    <submittedName>
        <fullName evidence="1">Uncharacterized protein</fullName>
    </submittedName>
</protein>
<reference evidence="1" key="2">
    <citation type="journal article" date="2021" name="Genome Biol. Evol.">
        <title>Developing a high-quality reference genome for a parasitic bivalve with doubly uniparental inheritance (Bivalvia: Unionida).</title>
        <authorList>
            <person name="Smith C.H."/>
        </authorList>
    </citation>
    <scope>NUCLEOTIDE SEQUENCE</scope>
    <source>
        <strain evidence="1">CHS0354</strain>
        <tissue evidence="1">Mantle</tissue>
    </source>
</reference>
<proteinExistence type="predicted"/>
<gene>
    <name evidence="1" type="ORF">CHS0354_014398</name>
</gene>
<dbReference type="AlphaFoldDB" id="A0AAE0SAB5"/>
<comment type="caution">
    <text evidence="1">The sequence shown here is derived from an EMBL/GenBank/DDBJ whole genome shotgun (WGS) entry which is preliminary data.</text>
</comment>
<keyword evidence="2" id="KW-1185">Reference proteome</keyword>
<dbReference type="Proteomes" id="UP001195483">
    <property type="component" value="Unassembled WGS sequence"/>
</dbReference>
<name>A0AAE0SAB5_9BIVA</name>
<organism evidence="1 2">
    <name type="scientific">Potamilus streckersoni</name>
    <dbReference type="NCBI Taxonomy" id="2493646"/>
    <lineage>
        <taxon>Eukaryota</taxon>
        <taxon>Metazoa</taxon>
        <taxon>Spiralia</taxon>
        <taxon>Lophotrochozoa</taxon>
        <taxon>Mollusca</taxon>
        <taxon>Bivalvia</taxon>
        <taxon>Autobranchia</taxon>
        <taxon>Heteroconchia</taxon>
        <taxon>Palaeoheterodonta</taxon>
        <taxon>Unionida</taxon>
        <taxon>Unionoidea</taxon>
        <taxon>Unionidae</taxon>
        <taxon>Ambleminae</taxon>
        <taxon>Lampsilini</taxon>
        <taxon>Potamilus</taxon>
    </lineage>
</organism>
<dbReference type="EMBL" id="JAEAOA010000892">
    <property type="protein sequence ID" value="KAK3588305.1"/>
    <property type="molecule type" value="Genomic_DNA"/>
</dbReference>